<feature type="chain" id="PRO_5045427178" evidence="1">
    <location>
        <begin position="35"/>
        <end position="163"/>
    </location>
</feature>
<evidence type="ECO:0000313" key="2">
    <source>
        <dbReference type="EMBL" id="WNF29843.1"/>
    </source>
</evidence>
<protein>
    <submittedName>
        <fullName evidence="2">DUF3515 domain-containing protein</fullName>
    </submittedName>
</protein>
<reference evidence="2 3" key="1">
    <citation type="submission" date="2023-09" db="EMBL/GenBank/DDBJ databases">
        <title>Genome completion map analysis of the actinomycetes C11-1.</title>
        <authorList>
            <person name="Qin P."/>
            <person name="Guan P."/>
        </authorList>
    </citation>
    <scope>NUCLEOTIDE SEQUENCE [LARGE SCALE GENOMIC DNA]</scope>
    <source>
        <strain evidence="2 3">C11-1</strain>
    </source>
</reference>
<feature type="signal peptide" evidence="1">
    <location>
        <begin position="1"/>
        <end position="34"/>
    </location>
</feature>
<dbReference type="Proteomes" id="UP001303236">
    <property type="component" value="Chromosome"/>
</dbReference>
<dbReference type="EMBL" id="CP134500">
    <property type="protein sequence ID" value="WNF29843.1"/>
    <property type="molecule type" value="Genomic_DNA"/>
</dbReference>
<evidence type="ECO:0000256" key="1">
    <source>
        <dbReference type="SAM" id="SignalP"/>
    </source>
</evidence>
<evidence type="ECO:0000313" key="3">
    <source>
        <dbReference type="Proteomes" id="UP001303236"/>
    </source>
</evidence>
<name>A0ABY9W238_9ACTN</name>
<keyword evidence="1" id="KW-0732">Signal</keyword>
<keyword evidence="3" id="KW-1185">Reference proteome</keyword>
<dbReference type="InterPro" id="IPR021903">
    <property type="entry name" value="DUF3515"/>
</dbReference>
<gene>
    <name evidence="2" type="ORF">RI138_25110</name>
</gene>
<proteinExistence type="predicted"/>
<dbReference type="Pfam" id="PF12028">
    <property type="entry name" value="DUF3515"/>
    <property type="match status" value="1"/>
</dbReference>
<dbReference type="PROSITE" id="PS51257">
    <property type="entry name" value="PROKAR_LIPOPROTEIN"/>
    <property type="match status" value="1"/>
</dbReference>
<sequence>MTSSARRSPRSISTLGPSAAVLALAAAGCSFSDAQPSITVPTPSSEAAAYCKALDGELPETVLDRERNDPSPESELTAGWGDGAIVLRCGVPRPAKMDDPQAEAVEADGVNWMLEQPEGSGPRFTTTYRKAYVEITFSQEYANDITPLSAFAGPVERTIPDRL</sequence>
<organism evidence="2 3">
    <name type="scientific">Streptomyces durocortorensis</name>
    <dbReference type="NCBI Taxonomy" id="2811104"/>
    <lineage>
        <taxon>Bacteria</taxon>
        <taxon>Bacillati</taxon>
        <taxon>Actinomycetota</taxon>
        <taxon>Actinomycetes</taxon>
        <taxon>Kitasatosporales</taxon>
        <taxon>Streptomycetaceae</taxon>
        <taxon>Streptomyces</taxon>
    </lineage>
</organism>
<accession>A0ABY9W238</accession>